<gene>
    <name evidence="4" type="ORF">HNQ36_001260</name>
</gene>
<reference evidence="4 5" key="1">
    <citation type="submission" date="2020-08" db="EMBL/GenBank/DDBJ databases">
        <title>Genomic Encyclopedia of Type Strains, Phase IV (KMG-IV): sequencing the most valuable type-strain genomes for metagenomic binning, comparative biology and taxonomic classification.</title>
        <authorList>
            <person name="Goeker M."/>
        </authorList>
    </citation>
    <scope>NUCLEOTIDE SEQUENCE [LARGE SCALE GENOMIC DNA]</scope>
    <source>
        <strain evidence="4 5">DSM 17498</strain>
    </source>
</reference>
<evidence type="ECO:0000313" key="4">
    <source>
        <dbReference type="EMBL" id="MBB5051306.1"/>
    </source>
</evidence>
<dbReference type="FunFam" id="3.40.50.720:FF:000084">
    <property type="entry name" value="Short-chain dehydrogenase reductase"/>
    <property type="match status" value="1"/>
</dbReference>
<dbReference type="EMBL" id="JACHIJ010000002">
    <property type="protein sequence ID" value="MBB5051306.1"/>
    <property type="molecule type" value="Genomic_DNA"/>
</dbReference>
<dbReference type="Proteomes" id="UP000521227">
    <property type="component" value="Unassembled WGS sequence"/>
</dbReference>
<dbReference type="PROSITE" id="PS00061">
    <property type="entry name" value="ADH_SHORT"/>
    <property type="match status" value="1"/>
</dbReference>
<proteinExistence type="inferred from homology"/>
<dbReference type="InterPro" id="IPR002347">
    <property type="entry name" value="SDR_fam"/>
</dbReference>
<dbReference type="SUPFAM" id="SSF51735">
    <property type="entry name" value="NAD(P)-binding Rossmann-fold domains"/>
    <property type="match status" value="1"/>
</dbReference>
<evidence type="ECO:0000313" key="5">
    <source>
        <dbReference type="Proteomes" id="UP000521227"/>
    </source>
</evidence>
<dbReference type="InterPro" id="IPR057326">
    <property type="entry name" value="KR_dom"/>
</dbReference>
<sequence length="256" mass="26948">MKIKRADIMRLKNKVALVTGGASGFGAAIARLFVDEGAKVVILDLNGEGAARVAANTGGAVAVAGDVSKRDDIDRAVATAVEKFGRLDIVVNNAGWSFRNKPIMDVTEDEFDRVFAVNVKSIYHMTNATVPLMRKQGGGCIINIGSTGGIRPRPGLTWYNGSKGAVNLLSGAMAAELAPDKIRVNCVAPVMGETALLETFMGVPDTPENRAKFIATIPLGRMSQPDDIAKACVYLASDDADFITGVVLPVDGGRTI</sequence>
<evidence type="ECO:0000256" key="1">
    <source>
        <dbReference type="ARBA" id="ARBA00006484"/>
    </source>
</evidence>
<dbReference type="Pfam" id="PF13561">
    <property type="entry name" value="adh_short_C2"/>
    <property type="match status" value="1"/>
</dbReference>
<dbReference type="InterPro" id="IPR036291">
    <property type="entry name" value="NAD(P)-bd_dom_sf"/>
</dbReference>
<comment type="similarity">
    <text evidence="1">Belongs to the short-chain dehydrogenases/reductases (SDR) family.</text>
</comment>
<evidence type="ECO:0000256" key="2">
    <source>
        <dbReference type="ARBA" id="ARBA00023002"/>
    </source>
</evidence>
<organism evidence="4 5">
    <name type="scientific">Afipia massiliensis</name>
    <dbReference type="NCBI Taxonomy" id="211460"/>
    <lineage>
        <taxon>Bacteria</taxon>
        <taxon>Pseudomonadati</taxon>
        <taxon>Pseudomonadota</taxon>
        <taxon>Alphaproteobacteria</taxon>
        <taxon>Hyphomicrobiales</taxon>
        <taxon>Nitrobacteraceae</taxon>
        <taxon>Afipia</taxon>
    </lineage>
</organism>
<dbReference type="AlphaFoldDB" id="A0A840N3I6"/>
<keyword evidence="2 4" id="KW-0560">Oxidoreductase</keyword>
<dbReference type="EC" id="1.1.1.100" evidence="4"/>
<dbReference type="PRINTS" id="PR00081">
    <property type="entry name" value="GDHRDH"/>
</dbReference>
<evidence type="ECO:0000259" key="3">
    <source>
        <dbReference type="SMART" id="SM00822"/>
    </source>
</evidence>
<dbReference type="PANTHER" id="PTHR43639">
    <property type="entry name" value="OXIDOREDUCTASE, SHORT-CHAIN DEHYDROGENASE/REDUCTASE FAMILY (AFU_ORTHOLOGUE AFUA_5G02870)"/>
    <property type="match status" value="1"/>
</dbReference>
<dbReference type="PRINTS" id="PR00080">
    <property type="entry name" value="SDRFAMILY"/>
</dbReference>
<dbReference type="CDD" id="cd05345">
    <property type="entry name" value="BKR_3_SDR_c"/>
    <property type="match status" value="1"/>
</dbReference>
<dbReference type="SMART" id="SM00822">
    <property type="entry name" value="PKS_KR"/>
    <property type="match status" value="1"/>
</dbReference>
<accession>A0A840N3I6</accession>
<protein>
    <submittedName>
        <fullName evidence="4">3-oxoacyl-[acyl-carrier protein] reductase</fullName>
        <ecNumber evidence="4">1.1.1.100</ecNumber>
    </submittedName>
</protein>
<dbReference type="PANTHER" id="PTHR43639:SF1">
    <property type="entry name" value="SHORT-CHAIN DEHYDROGENASE_REDUCTASE FAMILY PROTEIN"/>
    <property type="match status" value="1"/>
</dbReference>
<comment type="caution">
    <text evidence="4">The sequence shown here is derived from an EMBL/GenBank/DDBJ whole genome shotgun (WGS) entry which is preliminary data.</text>
</comment>
<name>A0A840N3I6_9BRAD</name>
<dbReference type="Gene3D" id="3.40.50.720">
    <property type="entry name" value="NAD(P)-binding Rossmann-like Domain"/>
    <property type="match status" value="1"/>
</dbReference>
<dbReference type="InterPro" id="IPR020904">
    <property type="entry name" value="Sc_DH/Rdtase_CS"/>
</dbReference>
<feature type="domain" description="Ketoreductase" evidence="3">
    <location>
        <begin position="14"/>
        <end position="194"/>
    </location>
</feature>
<dbReference type="NCBIfam" id="NF005559">
    <property type="entry name" value="PRK07231.1"/>
    <property type="match status" value="1"/>
</dbReference>
<dbReference type="GO" id="GO:0004316">
    <property type="term" value="F:3-oxoacyl-[acyl-carrier-protein] reductase (NADPH) activity"/>
    <property type="evidence" value="ECO:0007669"/>
    <property type="project" value="UniProtKB-EC"/>
</dbReference>